<evidence type="ECO:0000313" key="3">
    <source>
        <dbReference type="EMBL" id="ETO13005.1"/>
    </source>
</evidence>
<accession>X6MIW4</accession>
<evidence type="ECO:0000256" key="1">
    <source>
        <dbReference type="SAM" id="MobiDB-lite"/>
    </source>
</evidence>
<dbReference type="AlphaFoldDB" id="X6MIW4"/>
<dbReference type="InterPro" id="IPR040134">
    <property type="entry name" value="PSMD12/CSN4"/>
</dbReference>
<protein>
    <recommendedName>
        <fullName evidence="2">PSMD12/CSN4-like N-terminal domain-containing protein</fullName>
    </recommendedName>
</protein>
<organism evidence="3 4">
    <name type="scientific">Reticulomyxa filosa</name>
    <dbReference type="NCBI Taxonomy" id="46433"/>
    <lineage>
        <taxon>Eukaryota</taxon>
        <taxon>Sar</taxon>
        <taxon>Rhizaria</taxon>
        <taxon>Retaria</taxon>
        <taxon>Foraminifera</taxon>
        <taxon>Monothalamids</taxon>
        <taxon>Reticulomyxidae</taxon>
        <taxon>Reticulomyxa</taxon>
    </lineage>
</organism>
<comment type="caution">
    <text evidence="3">The sequence shown here is derived from an EMBL/GenBank/DDBJ whole genome shotgun (WGS) entry which is preliminary data.</text>
</comment>
<dbReference type="PANTHER" id="PTHR10855:SF1">
    <property type="entry name" value="26S PROTEASOME NON-ATPASE REGULATORY SUBUNIT 12"/>
    <property type="match status" value="1"/>
</dbReference>
<gene>
    <name evidence="3" type="ORF">RFI_24371</name>
</gene>
<dbReference type="Proteomes" id="UP000023152">
    <property type="component" value="Unassembled WGS sequence"/>
</dbReference>
<dbReference type="PANTHER" id="PTHR10855">
    <property type="entry name" value="26S PROTEASOME NON-ATPASE REGULATORY SUBUNIT 12/COP9 SIGNALOSOME COMPLEX SUBUNIT 4"/>
    <property type="match status" value="1"/>
</dbReference>
<keyword evidence="4" id="KW-1185">Reference proteome</keyword>
<dbReference type="GO" id="GO:0005737">
    <property type="term" value="C:cytoplasm"/>
    <property type="evidence" value="ECO:0007669"/>
    <property type="project" value="TreeGrafter"/>
</dbReference>
<dbReference type="OMA" id="TANELMQ"/>
<proteinExistence type="predicted"/>
<name>X6MIW4_RETFI</name>
<sequence length="207" mass="23905">MSEPMEVDKRDEKEKEKKEDEHKKGKNDMDKDVQTVLDVDYKVKDDVVEEEEELMIDPTHSKIVQEQVELIVAETKSTVKAFRGCLGMITEKKQNNTNNKNTHTKGNLADGIERLLLVEKKQRQAEEEGNTLYIAKAILGLCHESQNWPILIEQIAVITRRRSQFRRVVIRVVQFGMDLLDKTPDKDTQLRLMNALISVTEGKIFVE</sequence>
<feature type="region of interest" description="Disordered" evidence="1">
    <location>
        <begin position="1"/>
        <end position="32"/>
    </location>
</feature>
<feature type="non-terminal residue" evidence="3">
    <location>
        <position position="207"/>
    </location>
</feature>
<dbReference type="OrthoDB" id="268763at2759"/>
<dbReference type="Pfam" id="PF22241">
    <property type="entry name" value="PSMD12-CSN4_N"/>
    <property type="match status" value="1"/>
</dbReference>
<feature type="domain" description="PSMD12/CSN4-like N-terminal" evidence="2">
    <location>
        <begin position="112"/>
        <end position="207"/>
    </location>
</feature>
<dbReference type="InterPro" id="IPR054559">
    <property type="entry name" value="PSMD12-CSN4-like_N"/>
</dbReference>
<dbReference type="GO" id="GO:0008541">
    <property type="term" value="C:proteasome regulatory particle, lid subcomplex"/>
    <property type="evidence" value="ECO:0007669"/>
    <property type="project" value="TreeGrafter"/>
</dbReference>
<dbReference type="EMBL" id="ASPP01020900">
    <property type="protein sequence ID" value="ETO13005.1"/>
    <property type="molecule type" value="Genomic_DNA"/>
</dbReference>
<evidence type="ECO:0000259" key="2">
    <source>
        <dbReference type="Pfam" id="PF22241"/>
    </source>
</evidence>
<evidence type="ECO:0000313" key="4">
    <source>
        <dbReference type="Proteomes" id="UP000023152"/>
    </source>
</evidence>
<reference evidence="3 4" key="1">
    <citation type="journal article" date="2013" name="Curr. Biol.">
        <title>The Genome of the Foraminiferan Reticulomyxa filosa.</title>
        <authorList>
            <person name="Glockner G."/>
            <person name="Hulsmann N."/>
            <person name="Schleicher M."/>
            <person name="Noegel A.A."/>
            <person name="Eichinger L."/>
            <person name="Gallinger C."/>
            <person name="Pawlowski J."/>
            <person name="Sierra R."/>
            <person name="Euteneuer U."/>
            <person name="Pillet L."/>
            <person name="Moustafa A."/>
            <person name="Platzer M."/>
            <person name="Groth M."/>
            <person name="Szafranski K."/>
            <person name="Schliwa M."/>
        </authorList>
    </citation>
    <scope>NUCLEOTIDE SEQUENCE [LARGE SCALE GENOMIC DNA]</scope>
</reference>